<organism evidence="1 2">
    <name type="scientific">Campylobacter blaseri</name>
    <dbReference type="NCBI Taxonomy" id="2042961"/>
    <lineage>
        <taxon>Bacteria</taxon>
        <taxon>Pseudomonadati</taxon>
        <taxon>Campylobacterota</taxon>
        <taxon>Epsilonproteobacteria</taxon>
        <taxon>Campylobacterales</taxon>
        <taxon>Campylobacteraceae</taxon>
        <taxon>Campylobacter</taxon>
    </lineage>
</organism>
<dbReference type="SUPFAM" id="SSF64376">
    <property type="entry name" value="YlxR-like"/>
    <property type="match status" value="1"/>
</dbReference>
<accession>A0A2P8QZA7</accession>
<evidence type="ECO:0000313" key="2">
    <source>
        <dbReference type="Proteomes" id="UP000240535"/>
    </source>
</evidence>
<reference evidence="2" key="1">
    <citation type="submission" date="2017-10" db="EMBL/GenBank/DDBJ databases">
        <title>Campylobacter species from seals.</title>
        <authorList>
            <person name="Gilbert M.J."/>
            <person name="Zomer A.L."/>
            <person name="Timmerman A.J."/>
            <person name="Duim B."/>
            <person name="Wagenaar J.A."/>
        </authorList>
    </citation>
    <scope>NUCLEOTIDE SEQUENCE [LARGE SCALE GENOMIC DNA]</scope>
    <source>
        <strain evidence="2">17S00004-5</strain>
    </source>
</reference>
<dbReference type="RefSeq" id="WP_106872172.1">
    <property type="nucleotide sequence ID" value="NZ_CP053841.1"/>
</dbReference>
<dbReference type="InterPro" id="IPR035931">
    <property type="entry name" value="YlxR-like_sf"/>
</dbReference>
<proteinExistence type="predicted"/>
<dbReference type="OrthoDB" id="5518171at2"/>
<comment type="caution">
    <text evidence="1">The sequence shown here is derived from an EMBL/GenBank/DDBJ whole genome shotgun (WGS) entry which is preliminary data.</text>
</comment>
<evidence type="ECO:0000313" key="1">
    <source>
        <dbReference type="EMBL" id="PSM51575.1"/>
    </source>
</evidence>
<dbReference type="AlphaFoldDB" id="A0A2P8QZA7"/>
<gene>
    <name evidence="1" type="ORF">CQ405_07205</name>
</gene>
<keyword evidence="2" id="KW-1185">Reference proteome</keyword>
<evidence type="ECO:0008006" key="3">
    <source>
        <dbReference type="Google" id="ProtNLM"/>
    </source>
</evidence>
<dbReference type="EMBL" id="PDHH01000006">
    <property type="protein sequence ID" value="PSM51575.1"/>
    <property type="molecule type" value="Genomic_DNA"/>
</dbReference>
<protein>
    <recommendedName>
        <fullName evidence="3">YlxR domain-containing protein</fullName>
    </recommendedName>
</protein>
<name>A0A2P8QZA7_9BACT</name>
<dbReference type="Gene3D" id="3.30.1230.10">
    <property type="entry name" value="YlxR-like"/>
    <property type="match status" value="1"/>
</dbReference>
<dbReference type="Proteomes" id="UP000240535">
    <property type="component" value="Unassembled WGS sequence"/>
</dbReference>
<sequence>MNKKNYPVRTCIICKGKFEQKKLYRFKINNFNAIKNDSGRSFYLCDLCIKENDKILKKSISKFIKNINLEKLKESVLDGRCSNK</sequence>